<gene>
    <name evidence="3" type="ORF">ERYAMS2_01688</name>
    <name evidence="2" type="ORF">ERYAMS_01393</name>
</gene>
<dbReference type="EMBL" id="OW659496">
    <property type="protein sequence ID" value="CAH2763322.1"/>
    <property type="molecule type" value="Genomic_DNA"/>
</dbReference>
<dbReference type="Proteomes" id="UP001154095">
    <property type="component" value="Chromosome"/>
</dbReference>
<feature type="transmembrane region" description="Helical" evidence="1">
    <location>
        <begin position="174"/>
        <end position="194"/>
    </location>
</feature>
<sequence length="532" mass="61364">MNKKKLLTIYHVLLSLYMIVCTSFFFNQYCDIAKNNVSNLSNFIYFIKDNLFLLVLFSIVLISIVLNLFYVSEYWIFVSKEILKIKRIVGFTYSEILRSFTLDYMVQLVATFLFSSLLSVPFLNYFKLPIGVPIIIAGTIMILVMGLIINILFWRCLRAYRKNKSVGLNITKKVGLVFQFSTSLMLLFVSLILFEDLNRQVSPYKNYAQLDTAWSVSAKYPESLQETMKIEQNPELYRGEILNKIATTYEEYHDHMIVFYLDSHSSNTLGNLVFLNETALKLNNMNTKSVKRYQNTDAIPIITSNSRYTVGDQIQSEGLNYVIAEVVEKPFTILGPSDYIELSSKDYLIAYFDISNINQHLQLTNSNFIDELFFMNLLEDEVEHIRNDLNEPTFKYQVSSIKSIQEGFYHQKMLMLASYFGVGMINMIFSLFGLICAVFVDIHYRSLDFALYQVVGYSKQYLIRSYLKSIFWLILISTLIGIATMHITLDLTWTVLGIGISILIVLVALLSQFITKRITAIQILNIIGGENV</sequence>
<feature type="transmembrane region" description="Helical" evidence="1">
    <location>
        <begin position="7"/>
        <end position="26"/>
    </location>
</feature>
<keyword evidence="4" id="KW-1185">Reference proteome</keyword>
<dbReference type="EMBL" id="OW659477">
    <property type="protein sequence ID" value="CAH2763364.1"/>
    <property type="molecule type" value="Genomic_DNA"/>
</dbReference>
<protein>
    <submittedName>
        <fullName evidence="3">Permease protein</fullName>
    </submittedName>
</protein>
<feature type="transmembrane region" description="Helical" evidence="1">
    <location>
        <begin position="130"/>
        <end position="153"/>
    </location>
</feature>
<feature type="transmembrane region" description="Helical" evidence="1">
    <location>
        <begin position="104"/>
        <end position="124"/>
    </location>
</feature>
<reference evidence="3" key="1">
    <citation type="submission" date="2022-04" db="EMBL/GenBank/DDBJ databases">
        <authorList>
            <person name="Forde T."/>
        </authorList>
    </citation>
    <scope>NUCLEOTIDE SEQUENCE</scope>
    <source>
        <strain evidence="3">A18Y016a</strain>
        <strain evidence="2">A18Y020d</strain>
    </source>
</reference>
<evidence type="ECO:0000256" key="1">
    <source>
        <dbReference type="SAM" id="Phobius"/>
    </source>
</evidence>
<name>A0AAU9VKU5_9FIRM</name>
<proteinExistence type="predicted"/>
<dbReference type="RefSeq" id="WP_254006769.1">
    <property type="nucleotide sequence ID" value="NZ_OW659477.1"/>
</dbReference>
<evidence type="ECO:0000313" key="2">
    <source>
        <dbReference type="EMBL" id="CAH2763322.1"/>
    </source>
</evidence>
<evidence type="ECO:0000313" key="3">
    <source>
        <dbReference type="EMBL" id="CAH2763364.1"/>
    </source>
</evidence>
<feature type="transmembrane region" description="Helical" evidence="1">
    <location>
        <begin position="51"/>
        <end position="77"/>
    </location>
</feature>
<feature type="transmembrane region" description="Helical" evidence="1">
    <location>
        <begin position="493"/>
        <end position="514"/>
    </location>
</feature>
<feature type="transmembrane region" description="Helical" evidence="1">
    <location>
        <begin position="465"/>
        <end position="487"/>
    </location>
</feature>
<keyword evidence="1" id="KW-0472">Membrane</keyword>
<keyword evidence="1" id="KW-0812">Transmembrane</keyword>
<dbReference type="Proteomes" id="UP001154111">
    <property type="component" value="Chromosome"/>
</dbReference>
<organism evidence="3 5">
    <name type="scientific">Erysipelothrix amsterdamensis</name>
    <dbReference type="NCBI Taxonomy" id="2929157"/>
    <lineage>
        <taxon>Bacteria</taxon>
        <taxon>Bacillati</taxon>
        <taxon>Bacillota</taxon>
        <taxon>Erysipelotrichia</taxon>
        <taxon>Erysipelotrichales</taxon>
        <taxon>Erysipelotrichaceae</taxon>
        <taxon>Erysipelothrix</taxon>
    </lineage>
</organism>
<accession>A0AAU9VKU5</accession>
<dbReference type="AlphaFoldDB" id="A0AAU9VKU5"/>
<evidence type="ECO:0000313" key="4">
    <source>
        <dbReference type="Proteomes" id="UP001154095"/>
    </source>
</evidence>
<evidence type="ECO:0000313" key="5">
    <source>
        <dbReference type="Proteomes" id="UP001154111"/>
    </source>
</evidence>
<feature type="transmembrane region" description="Helical" evidence="1">
    <location>
        <begin position="419"/>
        <end position="444"/>
    </location>
</feature>
<keyword evidence="1" id="KW-1133">Transmembrane helix</keyword>